<dbReference type="RefSeq" id="WP_040376124.1">
    <property type="nucleotide sequence ID" value="NZ_CP068053.1"/>
</dbReference>
<dbReference type="EMBL" id="CP068053">
    <property type="protein sequence ID" value="QQT00372.1"/>
    <property type="molecule type" value="Genomic_DNA"/>
</dbReference>
<dbReference type="PROSITE" id="PS51186">
    <property type="entry name" value="GNAT"/>
    <property type="match status" value="1"/>
</dbReference>
<dbReference type="Proteomes" id="UP000595254">
    <property type="component" value="Chromosome"/>
</dbReference>
<evidence type="ECO:0000313" key="2">
    <source>
        <dbReference type="EMBL" id="QQT00372.1"/>
    </source>
</evidence>
<dbReference type="AlphaFoldDB" id="A0A974S087"/>
<dbReference type="KEGG" id="ppsr:I6J18_22880"/>
<dbReference type="InterPro" id="IPR016181">
    <property type="entry name" value="Acyl_CoA_acyltransferase"/>
</dbReference>
<reference evidence="2 3" key="1">
    <citation type="submission" date="2021-01" db="EMBL/GenBank/DDBJ databases">
        <title>FDA dAtabase for Regulatory Grade micrObial Sequences (FDA-ARGOS): Supporting development and validation of Infectious Disease Dx tests.</title>
        <authorList>
            <person name="Nelson B."/>
            <person name="Plummer A."/>
            <person name="Tallon L."/>
            <person name="Sadzewicz L."/>
            <person name="Zhao X."/>
            <person name="Boylan J."/>
            <person name="Ott S."/>
            <person name="Bowen H."/>
            <person name="Vavikolanu K."/>
            <person name="Mehta A."/>
            <person name="Aluvathingal J."/>
            <person name="Nadendla S."/>
            <person name="Myers T."/>
            <person name="Yan Y."/>
            <person name="Sichtig H."/>
        </authorList>
    </citation>
    <scope>NUCLEOTIDE SEQUENCE [LARGE SCALE GENOMIC DNA]</scope>
    <source>
        <strain evidence="2 3">FDAARGOS_1161</strain>
    </source>
</reference>
<dbReference type="Pfam" id="PF00583">
    <property type="entry name" value="Acetyltransf_1"/>
    <property type="match status" value="1"/>
</dbReference>
<evidence type="ECO:0000313" key="3">
    <source>
        <dbReference type="Proteomes" id="UP000595254"/>
    </source>
</evidence>
<protein>
    <submittedName>
        <fullName evidence="2">GNAT family N-acetyltransferase</fullName>
    </submittedName>
</protein>
<dbReference type="CDD" id="cd04301">
    <property type="entry name" value="NAT_SF"/>
    <property type="match status" value="1"/>
</dbReference>
<accession>A0A974S087</accession>
<gene>
    <name evidence="2" type="ORF">I6J18_22880</name>
</gene>
<sequence length="176" mass="20327">MVQIRQAVYEDAEGIAFVHVNSWRSTYKGVVSDDYLKGLNIETRKKNWQKIFHTINSCVFVAVDESGEIVGFASGGPEQTHHPKYYRTGEVYAIYLLESFQRKGIGKQLIKAILDHLDDLGLEQLLIWALEDNSYRLFYEQIGGSVIEKTSIKMDRKRYIEIGYGWDSIKELRSQL</sequence>
<feature type="domain" description="N-acetyltransferase" evidence="1">
    <location>
        <begin position="2"/>
        <end position="173"/>
    </location>
</feature>
<dbReference type="Gene3D" id="3.40.630.30">
    <property type="match status" value="1"/>
</dbReference>
<dbReference type="SUPFAM" id="SSF55729">
    <property type="entry name" value="Acyl-CoA N-acyltransferases (Nat)"/>
    <property type="match status" value="1"/>
</dbReference>
<proteinExistence type="predicted"/>
<organism evidence="2 3">
    <name type="scientific">Peribacillus psychrosaccharolyticus</name>
    <name type="common">Bacillus psychrosaccharolyticus</name>
    <dbReference type="NCBI Taxonomy" id="1407"/>
    <lineage>
        <taxon>Bacteria</taxon>
        <taxon>Bacillati</taxon>
        <taxon>Bacillota</taxon>
        <taxon>Bacilli</taxon>
        <taxon>Bacillales</taxon>
        <taxon>Bacillaceae</taxon>
        <taxon>Peribacillus</taxon>
    </lineage>
</organism>
<keyword evidence="3" id="KW-1185">Reference proteome</keyword>
<evidence type="ECO:0000259" key="1">
    <source>
        <dbReference type="PROSITE" id="PS51186"/>
    </source>
</evidence>
<dbReference type="GO" id="GO:0016747">
    <property type="term" value="F:acyltransferase activity, transferring groups other than amino-acyl groups"/>
    <property type="evidence" value="ECO:0007669"/>
    <property type="project" value="InterPro"/>
</dbReference>
<dbReference type="InterPro" id="IPR000182">
    <property type="entry name" value="GNAT_dom"/>
</dbReference>
<name>A0A974S087_PERPY</name>